<reference evidence="2" key="1">
    <citation type="submission" date="2024-04" db="EMBL/GenBank/DDBJ databases">
        <title>Salinicola lusitanus LLJ914,a marine bacterium isolated from the Okinawa Trough.</title>
        <authorList>
            <person name="Li J."/>
        </authorList>
    </citation>
    <scope>NUCLEOTIDE SEQUENCE [LARGE SCALE GENOMIC DNA]</scope>
</reference>
<protein>
    <submittedName>
        <fullName evidence="1">Uncharacterized protein</fullName>
    </submittedName>
</protein>
<sequence length="131" mass="14656">MSPSFHSIFSATSLNKEISIKPAHWPKLTRDTCGVNCLSLGTLYDCVNAAEGQDCGDSADRSCVWVFPTHVHQTALSSSRVPYSCRFYKCEQRERSSCPSLEKIDRVISKGGRLCRERLLRFMRVHSAGPS</sequence>
<name>A0AAW0PLQ1_9GOBI</name>
<accession>A0AAW0PLQ1</accession>
<dbReference type="AlphaFoldDB" id="A0AAW0PLQ1"/>
<gene>
    <name evidence="1" type="ORF">WMY93_005541</name>
</gene>
<proteinExistence type="predicted"/>
<dbReference type="EMBL" id="JBBPFD010000004">
    <property type="protein sequence ID" value="KAK7929146.1"/>
    <property type="molecule type" value="Genomic_DNA"/>
</dbReference>
<dbReference type="Proteomes" id="UP001460270">
    <property type="component" value="Unassembled WGS sequence"/>
</dbReference>
<organism evidence="1 2">
    <name type="scientific">Mugilogobius chulae</name>
    <name type="common">yellowstripe goby</name>
    <dbReference type="NCBI Taxonomy" id="88201"/>
    <lineage>
        <taxon>Eukaryota</taxon>
        <taxon>Metazoa</taxon>
        <taxon>Chordata</taxon>
        <taxon>Craniata</taxon>
        <taxon>Vertebrata</taxon>
        <taxon>Euteleostomi</taxon>
        <taxon>Actinopterygii</taxon>
        <taxon>Neopterygii</taxon>
        <taxon>Teleostei</taxon>
        <taxon>Neoteleostei</taxon>
        <taxon>Acanthomorphata</taxon>
        <taxon>Gobiaria</taxon>
        <taxon>Gobiiformes</taxon>
        <taxon>Gobioidei</taxon>
        <taxon>Gobiidae</taxon>
        <taxon>Gobionellinae</taxon>
        <taxon>Mugilogobius</taxon>
    </lineage>
</organism>
<comment type="caution">
    <text evidence="1">The sequence shown here is derived from an EMBL/GenBank/DDBJ whole genome shotgun (WGS) entry which is preliminary data.</text>
</comment>
<evidence type="ECO:0000313" key="1">
    <source>
        <dbReference type="EMBL" id="KAK7929146.1"/>
    </source>
</evidence>
<evidence type="ECO:0000313" key="2">
    <source>
        <dbReference type="Proteomes" id="UP001460270"/>
    </source>
</evidence>
<keyword evidence="2" id="KW-1185">Reference proteome</keyword>